<dbReference type="Proteomes" id="UP001165120">
    <property type="component" value="Unassembled WGS sequence"/>
</dbReference>
<feature type="region of interest" description="Disordered" evidence="1">
    <location>
        <begin position="227"/>
        <end position="264"/>
    </location>
</feature>
<reference evidence="2" key="1">
    <citation type="submission" date="2023-04" db="EMBL/GenBank/DDBJ databases">
        <title>Candida boidinii NBRC 10035.</title>
        <authorList>
            <person name="Ichikawa N."/>
            <person name="Sato H."/>
            <person name="Tonouchi N."/>
        </authorList>
    </citation>
    <scope>NUCLEOTIDE SEQUENCE</scope>
    <source>
        <strain evidence="2">NBRC 10035</strain>
    </source>
</reference>
<comment type="caution">
    <text evidence="2">The sequence shown here is derived from an EMBL/GenBank/DDBJ whole genome shotgun (WGS) entry which is preliminary data.</text>
</comment>
<dbReference type="GO" id="GO:0006367">
    <property type="term" value="P:transcription initiation at RNA polymerase II promoter"/>
    <property type="evidence" value="ECO:0007669"/>
    <property type="project" value="InterPro"/>
</dbReference>
<sequence>MQKMEDEVVSGQRVDARYRRQMKVISNNGDKRSDGEEFDYDEEFQDDEEAPIVEGNDEENKESEKRIKREMLRASNLLPVDENANDDDDDDFDELFGTSSEKKVDKEGKKLRQALSKSAMNEVYDSDDENENPYLSESDIESDDQDENKVKNENEDEEMGNGRKEDSTGAEDGASGSENKGESSVKTEDSQTSYKKDLYVASYSDGIILLRGTKEILSQFRKGVWNANKVPKRAPKDQLEDQQPKSKKFKSIVKSEPGEEAIPSSDVLTKEDIEAVIDEEPIQISKLLRALRPKIGANPIVNKPKFKELLKTYYVLKDKQITRKN</sequence>
<dbReference type="AlphaFoldDB" id="A0A9W6T9L8"/>
<dbReference type="GO" id="GO:0001096">
    <property type="term" value="F:TFIIF-class transcription factor complex binding"/>
    <property type="evidence" value="ECO:0007669"/>
    <property type="project" value="TreeGrafter"/>
</dbReference>
<organism evidence="2 3">
    <name type="scientific">Candida boidinii</name>
    <name type="common">Yeast</name>
    <dbReference type="NCBI Taxonomy" id="5477"/>
    <lineage>
        <taxon>Eukaryota</taxon>
        <taxon>Fungi</taxon>
        <taxon>Dikarya</taxon>
        <taxon>Ascomycota</taxon>
        <taxon>Saccharomycotina</taxon>
        <taxon>Pichiomycetes</taxon>
        <taxon>Pichiales</taxon>
        <taxon>Pichiaceae</taxon>
        <taxon>Ogataea</taxon>
        <taxon>Ogataea/Candida clade</taxon>
    </lineage>
</organism>
<feature type="compositionally biased region" description="Acidic residues" evidence="1">
    <location>
        <begin position="83"/>
        <end position="94"/>
    </location>
</feature>
<dbReference type="EMBL" id="BSXN01004263">
    <property type="protein sequence ID" value="GME80930.1"/>
    <property type="molecule type" value="Genomic_DNA"/>
</dbReference>
<evidence type="ECO:0000313" key="3">
    <source>
        <dbReference type="Proteomes" id="UP001165120"/>
    </source>
</evidence>
<evidence type="ECO:0000313" key="2">
    <source>
        <dbReference type="EMBL" id="GME80930.1"/>
    </source>
</evidence>
<feature type="compositionally biased region" description="Basic and acidic residues" evidence="1">
    <location>
        <begin position="179"/>
        <end position="195"/>
    </location>
</feature>
<dbReference type="InterPro" id="IPR008851">
    <property type="entry name" value="TFIIF-alpha"/>
</dbReference>
<gene>
    <name evidence="2" type="ORF">Cboi02_000649300</name>
</gene>
<evidence type="ECO:0000256" key="1">
    <source>
        <dbReference type="SAM" id="MobiDB-lite"/>
    </source>
</evidence>
<feature type="region of interest" description="Disordered" evidence="1">
    <location>
        <begin position="20"/>
        <end position="195"/>
    </location>
</feature>
<keyword evidence="3" id="KW-1185">Reference proteome</keyword>
<dbReference type="PANTHER" id="PTHR13011:SF0">
    <property type="entry name" value="GENERAL TRANSCRIPTION FACTOR IIF SUBUNIT 1"/>
    <property type="match status" value="1"/>
</dbReference>
<dbReference type="GO" id="GO:0032968">
    <property type="term" value="P:positive regulation of transcription elongation by RNA polymerase II"/>
    <property type="evidence" value="ECO:0007669"/>
    <property type="project" value="InterPro"/>
</dbReference>
<protein>
    <submittedName>
        <fullName evidence="2">Unnamed protein product</fullName>
    </submittedName>
</protein>
<dbReference type="GO" id="GO:0005674">
    <property type="term" value="C:transcription factor TFIIF complex"/>
    <property type="evidence" value="ECO:0007669"/>
    <property type="project" value="TreeGrafter"/>
</dbReference>
<name>A0A9W6T9L8_CANBO</name>
<dbReference type="PANTHER" id="PTHR13011">
    <property type="entry name" value="TFIIF-ALPHA"/>
    <property type="match status" value="1"/>
</dbReference>
<accession>A0A9W6T9L8</accession>
<proteinExistence type="predicted"/>
<feature type="compositionally biased region" description="Acidic residues" evidence="1">
    <location>
        <begin position="36"/>
        <end position="61"/>
    </location>
</feature>
<feature type="compositionally biased region" description="Basic and acidic residues" evidence="1">
    <location>
        <begin position="100"/>
        <end position="110"/>
    </location>
</feature>
<dbReference type="GO" id="GO:0003677">
    <property type="term" value="F:DNA binding"/>
    <property type="evidence" value="ECO:0007669"/>
    <property type="project" value="InterPro"/>
</dbReference>
<feature type="compositionally biased region" description="Basic and acidic residues" evidence="1">
    <location>
        <begin position="62"/>
        <end position="72"/>
    </location>
</feature>
<feature type="compositionally biased region" description="Basic and acidic residues" evidence="1">
    <location>
        <begin position="234"/>
        <end position="244"/>
    </location>
</feature>
<dbReference type="GO" id="GO:0016251">
    <property type="term" value="F:RNA polymerase II general transcription initiation factor activity"/>
    <property type="evidence" value="ECO:0007669"/>
    <property type="project" value="TreeGrafter"/>
</dbReference>